<dbReference type="Proteomes" id="UP000322873">
    <property type="component" value="Unassembled WGS sequence"/>
</dbReference>
<organism evidence="1 2">
    <name type="scientific">Monilinia fructicola</name>
    <name type="common">Brown rot fungus</name>
    <name type="synonym">Ciboria fructicola</name>
    <dbReference type="NCBI Taxonomy" id="38448"/>
    <lineage>
        <taxon>Eukaryota</taxon>
        <taxon>Fungi</taxon>
        <taxon>Dikarya</taxon>
        <taxon>Ascomycota</taxon>
        <taxon>Pezizomycotina</taxon>
        <taxon>Leotiomycetes</taxon>
        <taxon>Helotiales</taxon>
        <taxon>Sclerotiniaceae</taxon>
        <taxon>Monilinia</taxon>
    </lineage>
</organism>
<keyword evidence="2" id="KW-1185">Reference proteome</keyword>
<comment type="caution">
    <text evidence="1">The sequence shown here is derived from an EMBL/GenBank/DDBJ whole genome shotgun (WGS) entry which is preliminary data.</text>
</comment>
<dbReference type="AlphaFoldDB" id="A0A5M9JRT2"/>
<reference evidence="1 2" key="1">
    <citation type="submission" date="2019-06" db="EMBL/GenBank/DDBJ databases">
        <title>Genome Sequence of the Brown Rot Fungal Pathogen Monilinia fructicola.</title>
        <authorList>
            <person name="De Miccolis Angelini R.M."/>
            <person name="Landi L."/>
            <person name="Abate D."/>
            <person name="Pollastro S."/>
            <person name="Romanazzi G."/>
            <person name="Faretra F."/>
        </authorList>
    </citation>
    <scope>NUCLEOTIDE SEQUENCE [LARGE SCALE GENOMIC DNA]</scope>
    <source>
        <strain evidence="1 2">Mfrc123</strain>
    </source>
</reference>
<accession>A0A5M9JRT2</accession>
<evidence type="ECO:0000313" key="1">
    <source>
        <dbReference type="EMBL" id="KAA8571981.1"/>
    </source>
</evidence>
<evidence type="ECO:0000313" key="2">
    <source>
        <dbReference type="Proteomes" id="UP000322873"/>
    </source>
</evidence>
<protein>
    <submittedName>
        <fullName evidence="1">Uncharacterized protein</fullName>
    </submittedName>
</protein>
<sequence length="197" mass="22590">MDLAQALQDGEWFPEDLEEAIEEHFEVHDDRNRAYHHLRPLFEEQQALRMERESMVREKLASAKRRADHIWAYEAQNPRGTLSSKSALHFDHLEDAAIYLFAVKERDRAAITHLMLPASYSLSRQHRDSGTVLGAWEAIMNYFSYPWMRGDISMRGTSNSPGTPPIHRVTTTITATAWTKNNKPVLVARAGPSILHL</sequence>
<proteinExistence type="predicted"/>
<gene>
    <name evidence="1" type="ORF">EYC84_001921</name>
</gene>
<dbReference type="EMBL" id="VICG01000005">
    <property type="protein sequence ID" value="KAA8571981.1"/>
    <property type="molecule type" value="Genomic_DNA"/>
</dbReference>
<name>A0A5M9JRT2_MONFR</name>